<keyword evidence="3" id="KW-0520">NAD</keyword>
<dbReference type="InterPro" id="IPR056798">
    <property type="entry name" value="ADH_Fe_C"/>
</dbReference>
<evidence type="ECO:0000313" key="7">
    <source>
        <dbReference type="EMBL" id="HIU60558.1"/>
    </source>
</evidence>
<dbReference type="AlphaFoldDB" id="A0A9D1MIB0"/>
<organism evidence="7 8">
    <name type="scientific">Candidatus Stercoripulliclostridium merdigallinarum</name>
    <dbReference type="NCBI Taxonomy" id="2840951"/>
    <lineage>
        <taxon>Bacteria</taxon>
        <taxon>Bacillati</taxon>
        <taxon>Bacillota</taxon>
        <taxon>Clostridia</taxon>
        <taxon>Eubacteriales</taxon>
        <taxon>Candidatus Stercoripulliclostridium</taxon>
    </lineage>
</organism>
<dbReference type="EMBL" id="DVNF01000124">
    <property type="protein sequence ID" value="HIU60558.1"/>
    <property type="molecule type" value="Genomic_DNA"/>
</dbReference>
<dbReference type="InterPro" id="IPR018211">
    <property type="entry name" value="ADH_Fe_CS"/>
</dbReference>
<dbReference type="GO" id="GO:0046872">
    <property type="term" value="F:metal ion binding"/>
    <property type="evidence" value="ECO:0007669"/>
    <property type="project" value="InterPro"/>
</dbReference>
<dbReference type="GO" id="GO:0004022">
    <property type="term" value="F:alcohol dehydrogenase (NAD+) activity"/>
    <property type="evidence" value="ECO:0007669"/>
    <property type="project" value="TreeGrafter"/>
</dbReference>
<dbReference type="Pfam" id="PF00465">
    <property type="entry name" value="Fe-ADH"/>
    <property type="match status" value="1"/>
</dbReference>
<feature type="domain" description="Carbohydrate kinase PfkB" evidence="4">
    <location>
        <begin position="44"/>
        <end position="316"/>
    </location>
</feature>
<dbReference type="SUPFAM" id="SSF56796">
    <property type="entry name" value="Dehydroquinate synthase-like"/>
    <property type="match status" value="1"/>
</dbReference>
<evidence type="ECO:0000259" key="5">
    <source>
        <dbReference type="Pfam" id="PF00465"/>
    </source>
</evidence>
<feature type="non-terminal residue" evidence="7">
    <location>
        <position position="1"/>
    </location>
</feature>
<feature type="domain" description="Alcohol dehydrogenase iron-type/glycerol dehydrogenase GldA" evidence="5">
    <location>
        <begin position="374"/>
        <end position="540"/>
    </location>
</feature>
<evidence type="ECO:0000256" key="1">
    <source>
        <dbReference type="ARBA" id="ARBA00007358"/>
    </source>
</evidence>
<evidence type="ECO:0000259" key="6">
    <source>
        <dbReference type="Pfam" id="PF25137"/>
    </source>
</evidence>
<comment type="similarity">
    <text evidence="1">Belongs to the iron-containing alcohol dehydrogenase family.</text>
</comment>
<dbReference type="Proteomes" id="UP000824094">
    <property type="component" value="Unassembled WGS sequence"/>
</dbReference>
<evidence type="ECO:0000313" key="8">
    <source>
        <dbReference type="Proteomes" id="UP000824094"/>
    </source>
</evidence>
<gene>
    <name evidence="7" type="ORF">IAB05_04140</name>
</gene>
<dbReference type="InterPro" id="IPR011611">
    <property type="entry name" value="PfkB_dom"/>
</dbReference>
<name>A0A9D1MIB0_9FIRM</name>
<dbReference type="InterPro" id="IPR039697">
    <property type="entry name" value="Alcohol_dehydrogenase_Fe"/>
</dbReference>
<dbReference type="Pfam" id="PF25137">
    <property type="entry name" value="ADH_Fe_C"/>
    <property type="match status" value="1"/>
</dbReference>
<sequence length="751" mass="83023">FGSAMGADLGNTISKMLGSLLSWVIVFLMDKFVIMRKTYKYDVMTIGHSSLDHNFDADGNEVVEVGGAVLYSSAAAYALGNRVLALTKLSEGEEGRLNAFAIPRANIKVLPAEKSTSIENRYLTADKERRTCRALSQGDMFKKSDIPSDATKVYHFAGLIYGDYEDGMIDYLAAKDKVAVDVQGFLRHADPETGEMYFEDWADKLKVFPKIHYLKTDAAEAEILTGKSDREAAAKIMHSWGAKEVMITHNTEVIVYNGKELYRCPIRARNLSGRSGRGDTTFAAYIAERQKHSVEESLIWATATVSMKMERPGAIRATRRDILKYIKEIYPEYIEKIHTSEAVMLNVFQKIYYRAFQAVFRVIMPMLRLRKPELLKGEGSILKLPEFIKSKGVDSVLVVTDNGLYSLGLLNGMFEELDKAGVKYALFKDVVPNPTVDNVETAYKVYVDNGCKGIIAFGGGSPMDCAKGVAARVARPGKPVKKMKGILKVMHKLPPFFAVPTTAGTGSEATLAAVIMDAETHDKYTINDPSLIPHYAVLDPVLTVGLPKSITSTTGMDALTHAVEAYIGQSNTALTIEMAEKATDLIFKYLKRAYDDGKDMEARENMQEAAYCAGVAFTRAYVGYVHAIAHSLGGKYGLPHGLANAIILPYVLDYYGDTIYEPLSKLADIAGIDGANAEEKALNFIATIRKMNEYMGIPKYIKAKDGSDLIKEEDIPGMVQHALKEANPLYPVPKFMGKEEMTRMYYIIQGK</sequence>
<dbReference type="Gene3D" id="3.40.1190.20">
    <property type="match status" value="1"/>
</dbReference>
<dbReference type="InterPro" id="IPR001670">
    <property type="entry name" value="ADH_Fe/GldA"/>
</dbReference>
<dbReference type="Gene3D" id="1.20.1090.10">
    <property type="entry name" value="Dehydroquinate synthase-like - alpha domain"/>
    <property type="match status" value="1"/>
</dbReference>
<dbReference type="FunFam" id="3.40.50.1970:FF:000003">
    <property type="entry name" value="Alcohol dehydrogenase, iron-containing"/>
    <property type="match status" value="1"/>
</dbReference>
<evidence type="ECO:0000256" key="2">
    <source>
        <dbReference type="ARBA" id="ARBA00023002"/>
    </source>
</evidence>
<dbReference type="PANTHER" id="PTHR11496:SF102">
    <property type="entry name" value="ALCOHOL DEHYDROGENASE 4"/>
    <property type="match status" value="1"/>
</dbReference>
<keyword evidence="2" id="KW-0560">Oxidoreductase</keyword>
<protein>
    <submittedName>
        <fullName evidence="7">Iron-containing alcohol dehydrogenase</fullName>
    </submittedName>
</protein>
<comment type="caution">
    <text evidence="7">The sequence shown here is derived from an EMBL/GenBank/DDBJ whole genome shotgun (WGS) entry which is preliminary data.</text>
</comment>
<reference evidence="7" key="1">
    <citation type="submission" date="2020-10" db="EMBL/GenBank/DDBJ databases">
        <authorList>
            <person name="Gilroy R."/>
        </authorList>
    </citation>
    <scope>NUCLEOTIDE SEQUENCE</scope>
    <source>
        <strain evidence="7">18911</strain>
    </source>
</reference>
<dbReference type="CDD" id="cd08189">
    <property type="entry name" value="Fe-ADH-like"/>
    <property type="match status" value="1"/>
</dbReference>
<feature type="domain" description="Fe-containing alcohol dehydrogenase-like C-terminal" evidence="6">
    <location>
        <begin position="552"/>
        <end position="745"/>
    </location>
</feature>
<dbReference type="Gene3D" id="3.40.50.1970">
    <property type="match status" value="1"/>
</dbReference>
<evidence type="ECO:0000259" key="4">
    <source>
        <dbReference type="Pfam" id="PF00294"/>
    </source>
</evidence>
<dbReference type="PANTHER" id="PTHR11496">
    <property type="entry name" value="ALCOHOL DEHYDROGENASE"/>
    <property type="match status" value="1"/>
</dbReference>
<accession>A0A9D1MIB0</accession>
<dbReference type="PROSITE" id="PS00060">
    <property type="entry name" value="ADH_IRON_2"/>
    <property type="match status" value="1"/>
</dbReference>
<proteinExistence type="inferred from homology"/>
<reference evidence="7" key="2">
    <citation type="journal article" date="2021" name="PeerJ">
        <title>Extensive microbial diversity within the chicken gut microbiome revealed by metagenomics and culture.</title>
        <authorList>
            <person name="Gilroy R."/>
            <person name="Ravi A."/>
            <person name="Getino M."/>
            <person name="Pursley I."/>
            <person name="Horton D.L."/>
            <person name="Alikhan N.F."/>
            <person name="Baker D."/>
            <person name="Gharbi K."/>
            <person name="Hall N."/>
            <person name="Watson M."/>
            <person name="Adriaenssens E.M."/>
            <person name="Foster-Nyarko E."/>
            <person name="Jarju S."/>
            <person name="Secka A."/>
            <person name="Antonio M."/>
            <person name="Oren A."/>
            <person name="Chaudhuri R.R."/>
            <person name="La Ragione R."/>
            <person name="Hildebrand F."/>
            <person name="Pallen M.J."/>
        </authorList>
    </citation>
    <scope>NUCLEOTIDE SEQUENCE</scope>
    <source>
        <strain evidence="7">18911</strain>
    </source>
</reference>
<dbReference type="FunFam" id="1.20.1090.10:FF:000001">
    <property type="entry name" value="Aldehyde-alcohol dehydrogenase"/>
    <property type="match status" value="1"/>
</dbReference>
<dbReference type="Pfam" id="PF00294">
    <property type="entry name" value="PfkB"/>
    <property type="match status" value="1"/>
</dbReference>
<dbReference type="SUPFAM" id="SSF53613">
    <property type="entry name" value="Ribokinase-like"/>
    <property type="match status" value="1"/>
</dbReference>
<dbReference type="InterPro" id="IPR029056">
    <property type="entry name" value="Ribokinase-like"/>
</dbReference>
<evidence type="ECO:0000256" key="3">
    <source>
        <dbReference type="ARBA" id="ARBA00023027"/>
    </source>
</evidence>